<gene>
    <name evidence="5" type="ORF">ASCRUDRAFT_33894</name>
</gene>
<accession>A0A1D2VIA4</accession>
<dbReference type="Pfam" id="PF04032">
    <property type="entry name" value="Rpr2"/>
    <property type="match status" value="1"/>
</dbReference>
<sequence>MGKATKHTLDVQWICTKPPGSVSLKDHYIRTNYLYQASTLMALSASSDSPDSNSLNDLLSRSYVHNMNWVVKKALIKLSPTIKRTVCKKCNRRLISGKNCSVEVTNTSNLKTPVNDILTVSCICQKFKKNYPIGKNLNYKIFAHNDNLLPVK</sequence>
<dbReference type="PANTHER" id="PTHR14742">
    <property type="entry name" value="RIBONUCLEASE P SUBUNIT P21"/>
    <property type="match status" value="1"/>
</dbReference>
<evidence type="ECO:0000256" key="3">
    <source>
        <dbReference type="ARBA" id="ARBA00022833"/>
    </source>
</evidence>
<reference evidence="6" key="1">
    <citation type="submission" date="2016-05" db="EMBL/GenBank/DDBJ databases">
        <title>Comparative genomics of biotechnologically important yeasts.</title>
        <authorList>
            <consortium name="DOE Joint Genome Institute"/>
            <person name="Riley R."/>
            <person name="Haridas S."/>
            <person name="Wolfe K.H."/>
            <person name="Lopes M.R."/>
            <person name="Hittinger C.T."/>
            <person name="Goker M."/>
            <person name="Salamov A."/>
            <person name="Wisecaver J."/>
            <person name="Long T.M."/>
            <person name="Aerts A.L."/>
            <person name="Barry K."/>
            <person name="Choi C."/>
            <person name="Clum A."/>
            <person name="Coughlan A.Y."/>
            <person name="Deshpande S."/>
            <person name="Douglass A.P."/>
            <person name="Hanson S.J."/>
            <person name="Klenk H.-P."/>
            <person name="Labutti K."/>
            <person name="Lapidus A."/>
            <person name="Lindquist E."/>
            <person name="Lipzen A."/>
            <person name="Meier-Kolthoff J.P."/>
            <person name="Ohm R.A."/>
            <person name="Otillar R.P."/>
            <person name="Pangilinan J."/>
            <person name="Peng Y."/>
            <person name="Rokas A."/>
            <person name="Rosa C.A."/>
            <person name="Scheuner C."/>
            <person name="Sibirny A.A."/>
            <person name="Slot J.C."/>
            <person name="Stielow J.B."/>
            <person name="Sun H."/>
            <person name="Kurtzman C.P."/>
            <person name="Blackwell M."/>
            <person name="Grigoriev I.V."/>
            <person name="Jeffries T.W."/>
        </authorList>
    </citation>
    <scope>NUCLEOTIDE SEQUENCE [LARGE SCALE GENOMIC DNA]</scope>
    <source>
        <strain evidence="6">DSM 1968</strain>
    </source>
</reference>
<keyword evidence="3" id="KW-0862">Zinc</keyword>
<dbReference type="InterPro" id="IPR007175">
    <property type="entry name" value="Rpr2/Snm1/Rpp21"/>
</dbReference>
<dbReference type="GeneID" id="30964110"/>
<evidence type="ECO:0000256" key="2">
    <source>
        <dbReference type="ARBA" id="ARBA00022723"/>
    </source>
</evidence>
<dbReference type="EMBL" id="KV454479">
    <property type="protein sequence ID" value="ODV61349.1"/>
    <property type="molecule type" value="Genomic_DNA"/>
</dbReference>
<protein>
    <submittedName>
        <fullName evidence="5">Rpr2-domain-containing protein</fullName>
    </submittedName>
</protein>
<dbReference type="GO" id="GO:0046872">
    <property type="term" value="F:metal ion binding"/>
    <property type="evidence" value="ECO:0007669"/>
    <property type="project" value="UniProtKB-KW"/>
</dbReference>
<keyword evidence="2" id="KW-0479">Metal-binding</keyword>
<dbReference type="InParanoid" id="A0A1D2VIA4"/>
<evidence type="ECO:0000256" key="1">
    <source>
        <dbReference type="ARBA" id="ARBA00022694"/>
    </source>
</evidence>
<evidence type="ECO:0000256" key="4">
    <source>
        <dbReference type="ARBA" id="ARBA00038402"/>
    </source>
</evidence>
<dbReference type="OrthoDB" id="128536at2759"/>
<dbReference type="AlphaFoldDB" id="A0A1D2VIA4"/>
<dbReference type="GO" id="GO:0008033">
    <property type="term" value="P:tRNA processing"/>
    <property type="evidence" value="ECO:0007669"/>
    <property type="project" value="UniProtKB-KW"/>
</dbReference>
<dbReference type="STRING" id="1344418.A0A1D2VIA4"/>
<dbReference type="RefSeq" id="XP_020047656.1">
    <property type="nucleotide sequence ID" value="XM_020190474.1"/>
</dbReference>
<dbReference type="GO" id="GO:0005655">
    <property type="term" value="C:nucleolar ribonuclease P complex"/>
    <property type="evidence" value="ECO:0007669"/>
    <property type="project" value="TreeGrafter"/>
</dbReference>
<comment type="similarity">
    <text evidence="4">Belongs to the eukaryotic/archaeal RNase P protein component 4 family.</text>
</comment>
<evidence type="ECO:0000313" key="6">
    <source>
        <dbReference type="Proteomes" id="UP000095038"/>
    </source>
</evidence>
<dbReference type="Gene3D" id="6.20.50.20">
    <property type="match status" value="1"/>
</dbReference>
<keyword evidence="6" id="KW-1185">Reference proteome</keyword>
<dbReference type="FunCoup" id="A0A1D2VIA4">
    <property type="interactions" value="10"/>
</dbReference>
<proteinExistence type="inferred from homology"/>
<name>A0A1D2VIA4_9ASCO</name>
<organism evidence="5 6">
    <name type="scientific">Ascoidea rubescens DSM 1968</name>
    <dbReference type="NCBI Taxonomy" id="1344418"/>
    <lineage>
        <taxon>Eukaryota</taxon>
        <taxon>Fungi</taxon>
        <taxon>Dikarya</taxon>
        <taxon>Ascomycota</taxon>
        <taxon>Saccharomycotina</taxon>
        <taxon>Saccharomycetes</taxon>
        <taxon>Ascoideaceae</taxon>
        <taxon>Ascoidea</taxon>
    </lineage>
</organism>
<evidence type="ECO:0000313" key="5">
    <source>
        <dbReference type="EMBL" id="ODV61349.1"/>
    </source>
</evidence>
<dbReference type="Proteomes" id="UP000095038">
    <property type="component" value="Unassembled WGS sequence"/>
</dbReference>
<keyword evidence="1" id="KW-0819">tRNA processing</keyword>
<dbReference type="PANTHER" id="PTHR14742:SF0">
    <property type="entry name" value="RIBONUCLEASE P PROTEIN SUBUNIT P21"/>
    <property type="match status" value="1"/>
</dbReference>